<protein>
    <submittedName>
        <fullName evidence="1">Uncharacterized protein</fullName>
    </submittedName>
</protein>
<organism evidence="1 2">
    <name type="scientific">Rurimicrobium arvi</name>
    <dbReference type="NCBI Taxonomy" id="2049916"/>
    <lineage>
        <taxon>Bacteria</taxon>
        <taxon>Pseudomonadati</taxon>
        <taxon>Bacteroidota</taxon>
        <taxon>Chitinophagia</taxon>
        <taxon>Chitinophagales</taxon>
        <taxon>Chitinophagaceae</taxon>
        <taxon>Rurimicrobium</taxon>
    </lineage>
</organism>
<dbReference type="RefSeq" id="WP_344827312.1">
    <property type="nucleotide sequence ID" value="NZ_BAABEZ010000022.1"/>
</dbReference>
<dbReference type="EMBL" id="BAABEZ010000022">
    <property type="protein sequence ID" value="GAA4457206.1"/>
    <property type="molecule type" value="Genomic_DNA"/>
</dbReference>
<reference evidence="2" key="1">
    <citation type="journal article" date="2019" name="Int. J. Syst. Evol. Microbiol.">
        <title>The Global Catalogue of Microorganisms (GCM) 10K type strain sequencing project: providing services to taxonomists for standard genome sequencing and annotation.</title>
        <authorList>
            <consortium name="The Broad Institute Genomics Platform"/>
            <consortium name="The Broad Institute Genome Sequencing Center for Infectious Disease"/>
            <person name="Wu L."/>
            <person name="Ma J."/>
        </authorList>
    </citation>
    <scope>NUCLEOTIDE SEQUENCE [LARGE SCALE GENOMIC DNA]</scope>
    <source>
        <strain evidence="2">JCM 31921</strain>
    </source>
</reference>
<keyword evidence="2" id="KW-1185">Reference proteome</keyword>
<proteinExistence type="predicted"/>
<accession>A0ABP8MZU0</accession>
<name>A0ABP8MZU0_9BACT</name>
<sequence length="71" mass="7946">MQYLLHDLIRLPLVERLRIIEQVLHADPDTSIVSEALSDVMSQIFPSGEAIIIADTTNIKPAINNNSTRYA</sequence>
<evidence type="ECO:0000313" key="1">
    <source>
        <dbReference type="EMBL" id="GAA4457206.1"/>
    </source>
</evidence>
<dbReference type="Proteomes" id="UP001501410">
    <property type="component" value="Unassembled WGS sequence"/>
</dbReference>
<gene>
    <name evidence="1" type="ORF">GCM10023092_23700</name>
</gene>
<comment type="caution">
    <text evidence="1">The sequence shown here is derived from an EMBL/GenBank/DDBJ whole genome shotgun (WGS) entry which is preliminary data.</text>
</comment>
<evidence type="ECO:0000313" key="2">
    <source>
        <dbReference type="Proteomes" id="UP001501410"/>
    </source>
</evidence>